<dbReference type="Proteomes" id="UP000041254">
    <property type="component" value="Unassembled WGS sequence"/>
</dbReference>
<keyword evidence="3" id="KW-1185">Reference proteome</keyword>
<name>A0A0G4EGL8_VITBC</name>
<dbReference type="AlphaFoldDB" id="A0A0G4EGL8"/>
<evidence type="ECO:0000313" key="3">
    <source>
        <dbReference type="Proteomes" id="UP000041254"/>
    </source>
</evidence>
<dbReference type="InParanoid" id="A0A0G4EGL8"/>
<gene>
    <name evidence="2" type="ORF">Vbra_7303</name>
</gene>
<dbReference type="VEuPathDB" id="CryptoDB:Vbra_7303"/>
<organism evidence="2 3">
    <name type="scientific">Vitrella brassicaformis (strain CCMP3155)</name>
    <dbReference type="NCBI Taxonomy" id="1169540"/>
    <lineage>
        <taxon>Eukaryota</taxon>
        <taxon>Sar</taxon>
        <taxon>Alveolata</taxon>
        <taxon>Colpodellida</taxon>
        <taxon>Vitrellaceae</taxon>
        <taxon>Vitrella</taxon>
    </lineage>
</organism>
<reference evidence="2 3" key="1">
    <citation type="submission" date="2014-11" db="EMBL/GenBank/DDBJ databases">
        <authorList>
            <person name="Zhu J."/>
            <person name="Qi W."/>
            <person name="Song R."/>
        </authorList>
    </citation>
    <scope>NUCLEOTIDE SEQUENCE [LARGE SCALE GENOMIC DNA]</scope>
</reference>
<evidence type="ECO:0000313" key="2">
    <source>
        <dbReference type="EMBL" id="CEL94630.1"/>
    </source>
</evidence>
<accession>A0A0G4EGL8</accession>
<proteinExistence type="predicted"/>
<protein>
    <submittedName>
        <fullName evidence="2">Uncharacterized protein</fullName>
    </submittedName>
</protein>
<feature type="compositionally biased region" description="Polar residues" evidence="1">
    <location>
        <begin position="51"/>
        <end position="67"/>
    </location>
</feature>
<feature type="region of interest" description="Disordered" evidence="1">
    <location>
        <begin position="45"/>
        <end position="84"/>
    </location>
</feature>
<evidence type="ECO:0000256" key="1">
    <source>
        <dbReference type="SAM" id="MobiDB-lite"/>
    </source>
</evidence>
<sequence>MASFRSFSHDQLLQGIQQLCLCHPDAADLLLSQVTAAAQVVTQPVEEDNSAVDSSSSKQPTRAASNSSRKRGYGDLHTPGPGHNTIPYCSRQLIPLHQGRDSLFVAPEQIMTTAAIASTEAAECNGAGDSAASSSAAGDVSASASMLRTGPPTAAAAAAAPAVSFPAASSPDAIELIRLLNKKARQDRAEGARRGKGTRAKR</sequence>
<dbReference type="EMBL" id="CDMY01000224">
    <property type="protein sequence ID" value="CEL94630.1"/>
    <property type="molecule type" value="Genomic_DNA"/>
</dbReference>